<evidence type="ECO:0000259" key="8">
    <source>
        <dbReference type="Pfam" id="PF01182"/>
    </source>
</evidence>
<dbReference type="InterPro" id="IPR006148">
    <property type="entry name" value="Glc/Gal-6P_isomerase"/>
</dbReference>
<dbReference type="KEGG" id="pars:DRW48_07755"/>
<evidence type="ECO:0000313" key="10">
    <source>
        <dbReference type="Proteomes" id="UP000252023"/>
    </source>
</evidence>
<dbReference type="UniPathway" id="UPA00115">
    <property type="reaction ID" value="UER00409"/>
</dbReference>
<evidence type="ECO:0000256" key="4">
    <source>
        <dbReference type="ARBA" id="ARBA00010662"/>
    </source>
</evidence>
<dbReference type="PANTHER" id="PTHR11054:SF0">
    <property type="entry name" value="6-PHOSPHOGLUCONOLACTONASE"/>
    <property type="match status" value="1"/>
</dbReference>
<dbReference type="InterPro" id="IPR037171">
    <property type="entry name" value="NagB/RpiA_transferase-like"/>
</dbReference>
<accession>A0A344PJP4</accession>
<keyword evidence="7 9" id="KW-0378">Hydrolase</keyword>
<dbReference type="GO" id="GO:0017057">
    <property type="term" value="F:6-phosphogluconolactonase activity"/>
    <property type="evidence" value="ECO:0007669"/>
    <property type="project" value="UniProtKB-UniRule"/>
</dbReference>
<dbReference type="Proteomes" id="UP000252023">
    <property type="component" value="Chromosome"/>
</dbReference>
<dbReference type="InterPro" id="IPR039104">
    <property type="entry name" value="6PGL"/>
</dbReference>
<dbReference type="OrthoDB" id="9810967at2"/>
<dbReference type="Gene3D" id="3.40.50.1360">
    <property type="match status" value="1"/>
</dbReference>
<dbReference type="CDD" id="cd01400">
    <property type="entry name" value="6PGL"/>
    <property type="match status" value="1"/>
</dbReference>
<protein>
    <recommendedName>
        <fullName evidence="6 7">6-phosphogluconolactonase</fullName>
        <shortName evidence="7">6PGL</shortName>
        <ecNumber evidence="5 7">3.1.1.31</ecNumber>
    </recommendedName>
</protein>
<dbReference type="NCBIfam" id="TIGR01198">
    <property type="entry name" value="pgl"/>
    <property type="match status" value="1"/>
</dbReference>
<reference evidence="10" key="1">
    <citation type="submission" date="2018-07" db="EMBL/GenBank/DDBJ databases">
        <title>Genome sequencing of Paracoccus sp. SC2-6.</title>
        <authorList>
            <person name="Heo J."/>
            <person name="Kim S.-J."/>
            <person name="Kwon S.-W."/>
        </authorList>
    </citation>
    <scope>NUCLEOTIDE SEQUENCE [LARGE SCALE GENOMIC DNA]</scope>
    <source>
        <strain evidence="10">SC2-6</strain>
    </source>
</reference>
<sequence>MRQIDYPDRAEQAEGLAASVADTLRAGIAAEGRASLALPGGTTPGLFLEALARQELDWAQVTVFPADERWVPADHPRSNAALIRRHLLRDEAVMAKLIDLYDGEPTPQAAAPGLSAHLAPHLPLTALVVGMGDDLHTASLFPGAPGIVQALSPDAPPLMAMEGPAPEREPRVSLTLPVLQAAGGAHLLIVGDSKRAALARALSMPEGTDPAEAPILGLLEHLTIHWAP</sequence>
<dbReference type="Pfam" id="PF01182">
    <property type="entry name" value="Glucosamine_iso"/>
    <property type="match status" value="1"/>
</dbReference>
<evidence type="ECO:0000256" key="2">
    <source>
        <dbReference type="ARBA" id="ARBA00002681"/>
    </source>
</evidence>
<comment type="function">
    <text evidence="2 7">Hydrolysis of 6-phosphogluconolactone to 6-phosphogluconate.</text>
</comment>
<dbReference type="GO" id="GO:0006098">
    <property type="term" value="P:pentose-phosphate shunt"/>
    <property type="evidence" value="ECO:0007669"/>
    <property type="project" value="UniProtKB-UniPathway"/>
</dbReference>
<evidence type="ECO:0000256" key="6">
    <source>
        <dbReference type="ARBA" id="ARBA00020337"/>
    </source>
</evidence>
<evidence type="ECO:0000256" key="1">
    <source>
        <dbReference type="ARBA" id="ARBA00000832"/>
    </source>
</evidence>
<dbReference type="AlphaFoldDB" id="A0A344PJP4"/>
<dbReference type="GO" id="GO:0005975">
    <property type="term" value="P:carbohydrate metabolic process"/>
    <property type="evidence" value="ECO:0007669"/>
    <property type="project" value="UniProtKB-UniRule"/>
</dbReference>
<dbReference type="EMBL" id="CP030918">
    <property type="protein sequence ID" value="AXC49599.1"/>
    <property type="molecule type" value="Genomic_DNA"/>
</dbReference>
<dbReference type="SUPFAM" id="SSF100950">
    <property type="entry name" value="NagB/RpiA/CoA transferase-like"/>
    <property type="match status" value="1"/>
</dbReference>
<proteinExistence type="inferred from homology"/>
<comment type="pathway">
    <text evidence="3 7">Carbohydrate degradation; pentose phosphate pathway; D-ribulose 5-phosphate from D-glucose 6-phosphate (oxidative stage): step 2/3.</text>
</comment>
<feature type="domain" description="Glucosamine/galactosamine-6-phosphate isomerase" evidence="8">
    <location>
        <begin position="8"/>
        <end position="219"/>
    </location>
</feature>
<evidence type="ECO:0000256" key="7">
    <source>
        <dbReference type="RuleBase" id="RU365095"/>
    </source>
</evidence>
<gene>
    <name evidence="7 9" type="primary">pgl</name>
    <name evidence="9" type="ORF">DRW48_07755</name>
</gene>
<organism evidence="9 10">
    <name type="scientific">Paracoccus suum</name>
    <dbReference type="NCBI Taxonomy" id="2259340"/>
    <lineage>
        <taxon>Bacteria</taxon>
        <taxon>Pseudomonadati</taxon>
        <taxon>Pseudomonadota</taxon>
        <taxon>Alphaproteobacteria</taxon>
        <taxon>Rhodobacterales</taxon>
        <taxon>Paracoccaceae</taxon>
        <taxon>Paracoccus</taxon>
    </lineage>
</organism>
<dbReference type="InterPro" id="IPR005900">
    <property type="entry name" value="6-phosphogluconolactonase_DevB"/>
</dbReference>
<dbReference type="PANTHER" id="PTHR11054">
    <property type="entry name" value="6-PHOSPHOGLUCONOLACTONASE"/>
    <property type="match status" value="1"/>
</dbReference>
<keyword evidence="10" id="KW-1185">Reference proteome</keyword>
<name>A0A344PJP4_9RHOB</name>
<evidence type="ECO:0000256" key="5">
    <source>
        <dbReference type="ARBA" id="ARBA00013198"/>
    </source>
</evidence>
<evidence type="ECO:0000256" key="3">
    <source>
        <dbReference type="ARBA" id="ARBA00004961"/>
    </source>
</evidence>
<evidence type="ECO:0000313" key="9">
    <source>
        <dbReference type="EMBL" id="AXC49599.1"/>
    </source>
</evidence>
<comment type="catalytic activity">
    <reaction evidence="1 7">
        <text>6-phospho-D-glucono-1,5-lactone + H2O = 6-phospho-D-gluconate + H(+)</text>
        <dbReference type="Rhea" id="RHEA:12556"/>
        <dbReference type="ChEBI" id="CHEBI:15377"/>
        <dbReference type="ChEBI" id="CHEBI:15378"/>
        <dbReference type="ChEBI" id="CHEBI:57955"/>
        <dbReference type="ChEBI" id="CHEBI:58759"/>
        <dbReference type="EC" id="3.1.1.31"/>
    </reaction>
</comment>
<comment type="similarity">
    <text evidence="4 7">Belongs to the glucosamine/galactosamine-6-phosphate isomerase family. 6-phosphogluconolactonase subfamily.</text>
</comment>
<dbReference type="EC" id="3.1.1.31" evidence="5 7"/>